<comment type="similarity">
    <text evidence="3">Belongs to the RNase HII family. Eukaryotic subfamily.</text>
</comment>
<sequence length="270" mass="29995">MTSESEHKNTFLESTLSLKFSSHDNSSNLMISSNVPRVCVEEPCILGVDEAGRGPVLGPMVYGICYCPISKQELLKDLGCADSKTLTEEKRKDIFTKICQETESLGWIIEAIAPNSICNAMLKRQKYSLNQVAQDSTVLLIKKALETGVNVTEVYVDTVGPSEKYQNKLLEIFPHLKITVAKKADSIYPIVSAASICAKVSRDEALNVWTFPEQLQVSEEGYGSGYPNDPVTKTFLSKNIDLVFGFPQLVRFSWSTADRLLQENAAKVEW</sequence>
<dbReference type="GO" id="GO:0006298">
    <property type="term" value="P:mismatch repair"/>
    <property type="evidence" value="ECO:0007669"/>
    <property type="project" value="TreeGrafter"/>
</dbReference>
<gene>
    <name evidence="12" type="ORF">TSIB3V08_LOCUS10509</name>
</gene>
<dbReference type="FunFam" id="3.30.420.10:FF:000016">
    <property type="entry name" value="Ribonuclease"/>
    <property type="match status" value="1"/>
</dbReference>
<evidence type="ECO:0000313" key="12">
    <source>
        <dbReference type="EMBL" id="CAD7266491.1"/>
    </source>
</evidence>
<evidence type="ECO:0000256" key="10">
    <source>
        <dbReference type="RuleBase" id="RU003515"/>
    </source>
</evidence>
<feature type="binding site" evidence="9">
    <location>
        <position position="49"/>
    </location>
    <ligand>
        <name>a divalent metal cation</name>
        <dbReference type="ChEBI" id="CHEBI:60240"/>
    </ligand>
</feature>
<proteinExistence type="inferred from homology"/>
<evidence type="ECO:0000256" key="1">
    <source>
        <dbReference type="ARBA" id="ARBA00000077"/>
    </source>
</evidence>
<keyword evidence="4 9" id="KW-0540">Nuclease</keyword>
<feature type="binding site" evidence="9">
    <location>
        <position position="157"/>
    </location>
    <ligand>
        <name>a divalent metal cation</name>
        <dbReference type="ChEBI" id="CHEBI:60240"/>
    </ligand>
</feature>
<feature type="binding site" evidence="9">
    <location>
        <position position="50"/>
    </location>
    <ligand>
        <name>a divalent metal cation</name>
        <dbReference type="ChEBI" id="CHEBI:60240"/>
    </ligand>
</feature>
<dbReference type="CDD" id="cd07181">
    <property type="entry name" value="RNase_HII_eukaryota_like"/>
    <property type="match status" value="1"/>
</dbReference>
<dbReference type="SUPFAM" id="SSF53098">
    <property type="entry name" value="Ribonuclease H-like"/>
    <property type="match status" value="1"/>
</dbReference>
<dbReference type="AlphaFoldDB" id="A0A7R9G5I0"/>
<dbReference type="NCBIfam" id="TIGR00729">
    <property type="entry name" value="ribonuclease HII"/>
    <property type="match status" value="1"/>
</dbReference>
<dbReference type="InterPro" id="IPR001352">
    <property type="entry name" value="RNase_HII/HIII"/>
</dbReference>
<evidence type="ECO:0000256" key="8">
    <source>
        <dbReference type="ARBA" id="ARBA00024981"/>
    </source>
</evidence>
<comment type="catalytic activity">
    <reaction evidence="1 9 10">
        <text>Endonucleolytic cleavage to 5'-phosphomonoester.</text>
        <dbReference type="EC" id="3.1.26.4"/>
    </reaction>
</comment>
<dbReference type="GO" id="GO:0004523">
    <property type="term" value="F:RNA-DNA hybrid ribonuclease activity"/>
    <property type="evidence" value="ECO:0007669"/>
    <property type="project" value="UniProtKB-UniRule"/>
</dbReference>
<keyword evidence="5 9" id="KW-0479">Metal-binding</keyword>
<evidence type="ECO:0000256" key="9">
    <source>
        <dbReference type="PROSITE-ProRule" id="PRU01319"/>
    </source>
</evidence>
<comment type="cofactor">
    <cofactor evidence="2">
        <name>Mg(2+)</name>
        <dbReference type="ChEBI" id="CHEBI:18420"/>
    </cofactor>
</comment>
<evidence type="ECO:0000256" key="4">
    <source>
        <dbReference type="ARBA" id="ARBA00022722"/>
    </source>
</evidence>
<evidence type="ECO:0000256" key="7">
    <source>
        <dbReference type="ARBA" id="ARBA00022801"/>
    </source>
</evidence>
<keyword evidence="6 9" id="KW-0255">Endonuclease</keyword>
<dbReference type="PANTHER" id="PTHR10954:SF7">
    <property type="entry name" value="RIBONUCLEASE H2 SUBUNIT A"/>
    <property type="match status" value="1"/>
</dbReference>
<dbReference type="FunFam" id="1.10.10.460:FF:000001">
    <property type="entry name" value="Ribonuclease"/>
    <property type="match status" value="1"/>
</dbReference>
<comment type="cofactor">
    <cofactor evidence="9">
        <name>Mn(2+)</name>
        <dbReference type="ChEBI" id="CHEBI:29035"/>
    </cofactor>
    <cofactor evidence="9">
        <name>Mg(2+)</name>
        <dbReference type="ChEBI" id="CHEBI:18420"/>
    </cofactor>
    <text evidence="9">Manganese or magnesium. Binds 1 divalent metal ion per monomer in the absence of substrate. May bind a second metal ion after substrate binding.</text>
</comment>
<feature type="domain" description="RNase H type-2" evidence="11">
    <location>
        <begin position="43"/>
        <end position="266"/>
    </location>
</feature>
<keyword evidence="7 9" id="KW-0378">Hydrolase</keyword>
<dbReference type="GO" id="GO:0043137">
    <property type="term" value="P:DNA replication, removal of RNA primer"/>
    <property type="evidence" value="ECO:0007669"/>
    <property type="project" value="TreeGrafter"/>
</dbReference>
<dbReference type="EC" id="3.1.26.4" evidence="10"/>
<dbReference type="InterPro" id="IPR024567">
    <property type="entry name" value="RNase_HII/HIII_dom"/>
</dbReference>
<dbReference type="InterPro" id="IPR004649">
    <property type="entry name" value="RNase_H2_suA"/>
</dbReference>
<dbReference type="GO" id="GO:0046872">
    <property type="term" value="F:metal ion binding"/>
    <property type="evidence" value="ECO:0007669"/>
    <property type="project" value="UniProtKB-KW"/>
</dbReference>
<dbReference type="GO" id="GO:0032299">
    <property type="term" value="C:ribonuclease H2 complex"/>
    <property type="evidence" value="ECO:0007669"/>
    <property type="project" value="UniProtKB-ARBA"/>
</dbReference>
<dbReference type="PROSITE" id="PS51975">
    <property type="entry name" value="RNASE_H_2"/>
    <property type="match status" value="1"/>
</dbReference>
<dbReference type="InterPro" id="IPR023160">
    <property type="entry name" value="RNase_HII_hlx-loop-hlx_cap_dom"/>
</dbReference>
<evidence type="ECO:0000256" key="3">
    <source>
        <dbReference type="ARBA" id="ARBA00007058"/>
    </source>
</evidence>
<comment type="function">
    <text evidence="10">Endonuclease that specifically degrades the RNA of RNA-DNA hybrids.</text>
</comment>
<dbReference type="Gene3D" id="3.30.420.10">
    <property type="entry name" value="Ribonuclease H-like superfamily/Ribonuclease H"/>
    <property type="match status" value="1"/>
</dbReference>
<evidence type="ECO:0000256" key="2">
    <source>
        <dbReference type="ARBA" id="ARBA00001946"/>
    </source>
</evidence>
<comment type="function">
    <text evidence="8">Catalytic subunit of RNase HII, an endonuclease that specifically degrades the RNA of RNA:DNA hybrids. Participates in DNA replication, possibly by mediating the removal of lagging-strand Okazaki fragment RNA primers during DNA replication. Mediates the excision of single ribonucleotides from DNA:RNA duplexes.</text>
</comment>
<dbReference type="Pfam" id="PF01351">
    <property type="entry name" value="RNase_HII"/>
    <property type="match status" value="1"/>
</dbReference>
<dbReference type="InterPro" id="IPR036397">
    <property type="entry name" value="RNaseH_sf"/>
</dbReference>
<evidence type="ECO:0000259" key="11">
    <source>
        <dbReference type="PROSITE" id="PS51975"/>
    </source>
</evidence>
<reference evidence="12" key="1">
    <citation type="submission" date="2020-11" db="EMBL/GenBank/DDBJ databases">
        <authorList>
            <person name="Tran Van P."/>
        </authorList>
    </citation>
    <scope>NUCLEOTIDE SEQUENCE</scope>
</reference>
<accession>A0A7R9G5I0</accession>
<organism evidence="12">
    <name type="scientific">Timema shepardi</name>
    <name type="common">Walking stick</name>
    <dbReference type="NCBI Taxonomy" id="629360"/>
    <lineage>
        <taxon>Eukaryota</taxon>
        <taxon>Metazoa</taxon>
        <taxon>Ecdysozoa</taxon>
        <taxon>Arthropoda</taxon>
        <taxon>Hexapoda</taxon>
        <taxon>Insecta</taxon>
        <taxon>Pterygota</taxon>
        <taxon>Neoptera</taxon>
        <taxon>Polyneoptera</taxon>
        <taxon>Phasmatodea</taxon>
        <taxon>Timematodea</taxon>
        <taxon>Timematoidea</taxon>
        <taxon>Timematidae</taxon>
        <taxon>Timema</taxon>
    </lineage>
</organism>
<dbReference type="EMBL" id="OC007063">
    <property type="protein sequence ID" value="CAD7266491.1"/>
    <property type="molecule type" value="Genomic_DNA"/>
</dbReference>
<evidence type="ECO:0000256" key="6">
    <source>
        <dbReference type="ARBA" id="ARBA00022759"/>
    </source>
</evidence>
<name>A0A7R9G5I0_TIMSH</name>
<dbReference type="Gene3D" id="1.10.10.460">
    <property type="entry name" value="Ribonuclease hii. Domain 2"/>
    <property type="match status" value="1"/>
</dbReference>
<dbReference type="PANTHER" id="PTHR10954">
    <property type="entry name" value="RIBONUCLEASE H2 SUBUNIT A"/>
    <property type="match status" value="1"/>
</dbReference>
<protein>
    <recommendedName>
        <fullName evidence="10">Ribonuclease</fullName>
        <ecNumber evidence="10">3.1.26.4</ecNumber>
    </recommendedName>
</protein>
<evidence type="ECO:0000256" key="5">
    <source>
        <dbReference type="ARBA" id="ARBA00022723"/>
    </source>
</evidence>
<dbReference type="InterPro" id="IPR012337">
    <property type="entry name" value="RNaseH-like_sf"/>
</dbReference>
<dbReference type="GO" id="GO:0003723">
    <property type="term" value="F:RNA binding"/>
    <property type="evidence" value="ECO:0007669"/>
    <property type="project" value="UniProtKB-UniRule"/>
</dbReference>